<reference evidence="1" key="1">
    <citation type="submission" date="2021-10" db="EMBL/GenBank/DDBJ databases">
        <authorList>
            <person name="Mesa V."/>
        </authorList>
    </citation>
    <scope>NUCLEOTIDE SEQUENCE</scope>
    <source>
        <strain evidence="1">CC3_PB</strain>
    </source>
</reference>
<dbReference type="EMBL" id="CAKJVE010000006">
    <property type="protein sequence ID" value="CAG9713876.1"/>
    <property type="molecule type" value="Genomic_DNA"/>
</dbReference>
<accession>A0AA86MQS9</accession>
<name>A0AA86MQS9_9CLOT</name>
<comment type="caution">
    <text evidence="1">The sequence shown here is derived from an EMBL/GenBank/DDBJ whole genome shotgun (WGS) entry which is preliminary data.</text>
</comment>
<protein>
    <submittedName>
        <fullName evidence="1">Uncharacterized protein</fullName>
    </submittedName>
</protein>
<dbReference type="AlphaFoldDB" id="A0AA86MQS9"/>
<proteinExistence type="predicted"/>
<sequence>MYSKEIIKTINPLPKSQIKITYFLGKYDVITPEIIPKPY</sequence>
<organism evidence="1 2">
    <name type="scientific">Clostridium neonatale</name>
    <dbReference type="NCBI Taxonomy" id="137838"/>
    <lineage>
        <taxon>Bacteria</taxon>
        <taxon>Bacillati</taxon>
        <taxon>Bacillota</taxon>
        <taxon>Clostridia</taxon>
        <taxon>Eubacteriales</taxon>
        <taxon>Clostridiaceae</taxon>
        <taxon>Clostridium</taxon>
    </lineage>
</organism>
<evidence type="ECO:0000313" key="1">
    <source>
        <dbReference type="EMBL" id="CAG9713876.1"/>
    </source>
</evidence>
<evidence type="ECO:0000313" key="2">
    <source>
        <dbReference type="Proteomes" id="UP000789738"/>
    </source>
</evidence>
<dbReference type="Proteomes" id="UP000789738">
    <property type="component" value="Unassembled WGS sequence"/>
</dbReference>
<gene>
    <name evidence="1" type="ORF">CNEO_60061</name>
</gene>